<feature type="region of interest" description="Disordered" evidence="2">
    <location>
        <begin position="58"/>
        <end position="128"/>
    </location>
</feature>
<dbReference type="Pfam" id="PF00691">
    <property type="entry name" value="OmpA"/>
    <property type="match status" value="1"/>
</dbReference>
<dbReference type="RefSeq" id="WP_397059107.1">
    <property type="nucleotide sequence ID" value="NZ_JBIRYL010000001.1"/>
</dbReference>
<feature type="domain" description="OmpA-like" evidence="3">
    <location>
        <begin position="197"/>
        <end position="312"/>
    </location>
</feature>
<feature type="compositionally biased region" description="Basic and acidic residues" evidence="2">
    <location>
        <begin position="68"/>
        <end position="78"/>
    </location>
</feature>
<keyword evidence="5" id="KW-1185">Reference proteome</keyword>
<dbReference type="Gene3D" id="3.30.1330.60">
    <property type="entry name" value="OmpA-like domain"/>
    <property type="match status" value="1"/>
</dbReference>
<feature type="compositionally biased region" description="Basic and acidic residues" evidence="2">
    <location>
        <begin position="90"/>
        <end position="106"/>
    </location>
</feature>
<proteinExistence type="predicted"/>
<gene>
    <name evidence="4" type="ORF">ACH49Z_02630</name>
</gene>
<sequence length="314" mass="32995">MNSRGARQIANGTFRWWLDPQPGLVNARIEFTPTSTLAAVSKTIAFVQTVQTTTPTGFWGGSSTSSNEVDKGAADRDPFFGAQWRGGDNTWRDEPTATQARSEDLRGGATPPPREGSSPVTAGGNKSAVLNDSPMLNIDEVKQFETAAIVVESGQLLGSLSWTIQRRKAGFFNEGSSTIVRTPTVLETSTPDLQKALDYYYGAKSAVSGFGPGSADLPPGHEAALAKPLAKLSEAEGITVILGGAATKDETDPAALARRRADAVKNYLSAHGVATSRIGVEVYGSDWARAAGGGAGADQANRRVEVDLVVSGQR</sequence>
<dbReference type="PROSITE" id="PS51123">
    <property type="entry name" value="OMPA_2"/>
    <property type="match status" value="1"/>
</dbReference>
<dbReference type="EMBL" id="JBIRYL010000001">
    <property type="protein sequence ID" value="MFI2228728.1"/>
    <property type="molecule type" value="Genomic_DNA"/>
</dbReference>
<name>A0ABW7VQ56_9NOCA</name>
<dbReference type="InterPro" id="IPR036737">
    <property type="entry name" value="OmpA-like_sf"/>
</dbReference>
<dbReference type="InterPro" id="IPR006665">
    <property type="entry name" value="OmpA-like"/>
</dbReference>
<accession>A0ABW7VQ56</accession>
<evidence type="ECO:0000256" key="1">
    <source>
        <dbReference type="PROSITE-ProRule" id="PRU00473"/>
    </source>
</evidence>
<dbReference type="SUPFAM" id="SSF103088">
    <property type="entry name" value="OmpA-like"/>
    <property type="match status" value="1"/>
</dbReference>
<keyword evidence="1" id="KW-0472">Membrane</keyword>
<evidence type="ECO:0000256" key="2">
    <source>
        <dbReference type="SAM" id="MobiDB-lite"/>
    </source>
</evidence>
<dbReference type="Proteomes" id="UP001611494">
    <property type="component" value="Unassembled WGS sequence"/>
</dbReference>
<protein>
    <submittedName>
        <fullName evidence="4">OmpA family protein</fullName>
    </submittedName>
</protein>
<reference evidence="4 5" key="1">
    <citation type="submission" date="2024-10" db="EMBL/GenBank/DDBJ databases">
        <title>The Natural Products Discovery Center: Release of the First 8490 Sequenced Strains for Exploring Actinobacteria Biosynthetic Diversity.</title>
        <authorList>
            <person name="Kalkreuter E."/>
            <person name="Kautsar S.A."/>
            <person name="Yang D."/>
            <person name="Bader C.D."/>
            <person name="Teijaro C.N."/>
            <person name="Fluegel L."/>
            <person name="Davis C.M."/>
            <person name="Simpson J.R."/>
            <person name="Lauterbach L."/>
            <person name="Steele A.D."/>
            <person name="Gui C."/>
            <person name="Meng S."/>
            <person name="Li G."/>
            <person name="Viehrig K."/>
            <person name="Ye F."/>
            <person name="Su P."/>
            <person name="Kiefer A.F."/>
            <person name="Nichols A."/>
            <person name="Cepeda A.J."/>
            <person name="Yan W."/>
            <person name="Fan B."/>
            <person name="Jiang Y."/>
            <person name="Adhikari A."/>
            <person name="Zheng C.-J."/>
            <person name="Schuster L."/>
            <person name="Cowan T.M."/>
            <person name="Smanski M.J."/>
            <person name="Chevrette M.G."/>
            <person name="De Carvalho L.P.S."/>
            <person name="Shen B."/>
        </authorList>
    </citation>
    <scope>NUCLEOTIDE SEQUENCE [LARGE SCALE GENOMIC DNA]</scope>
    <source>
        <strain evidence="4 5">NPDC019377</strain>
    </source>
</reference>
<feature type="compositionally biased region" description="Polar residues" evidence="2">
    <location>
        <begin position="58"/>
        <end position="67"/>
    </location>
</feature>
<evidence type="ECO:0000259" key="3">
    <source>
        <dbReference type="PROSITE" id="PS51123"/>
    </source>
</evidence>
<comment type="caution">
    <text evidence="4">The sequence shown here is derived from an EMBL/GenBank/DDBJ whole genome shotgun (WGS) entry which is preliminary data.</text>
</comment>
<evidence type="ECO:0000313" key="4">
    <source>
        <dbReference type="EMBL" id="MFI2228728.1"/>
    </source>
</evidence>
<evidence type="ECO:0000313" key="5">
    <source>
        <dbReference type="Proteomes" id="UP001611494"/>
    </source>
</evidence>
<organism evidence="4 5">
    <name type="scientific">Nocardia testacea</name>
    <dbReference type="NCBI Taxonomy" id="248551"/>
    <lineage>
        <taxon>Bacteria</taxon>
        <taxon>Bacillati</taxon>
        <taxon>Actinomycetota</taxon>
        <taxon>Actinomycetes</taxon>
        <taxon>Mycobacteriales</taxon>
        <taxon>Nocardiaceae</taxon>
        <taxon>Nocardia</taxon>
    </lineage>
</organism>